<proteinExistence type="predicted"/>
<dbReference type="CDD" id="cd21037">
    <property type="entry name" value="MLKL_NTD"/>
    <property type="match status" value="1"/>
</dbReference>
<dbReference type="Proteomes" id="UP000623467">
    <property type="component" value="Unassembled WGS sequence"/>
</dbReference>
<feature type="region of interest" description="Disordered" evidence="1">
    <location>
        <begin position="264"/>
        <end position="287"/>
    </location>
</feature>
<evidence type="ECO:0000313" key="2">
    <source>
        <dbReference type="EMBL" id="KAF7374582.1"/>
    </source>
</evidence>
<reference evidence="2" key="1">
    <citation type="submission" date="2020-05" db="EMBL/GenBank/DDBJ databases">
        <title>Mycena genomes resolve the evolution of fungal bioluminescence.</title>
        <authorList>
            <person name="Tsai I.J."/>
        </authorList>
    </citation>
    <scope>NUCLEOTIDE SEQUENCE</scope>
    <source>
        <strain evidence="2">160909Yilan</strain>
    </source>
</reference>
<dbReference type="EMBL" id="JACAZH010000002">
    <property type="protein sequence ID" value="KAF7374582.1"/>
    <property type="molecule type" value="Genomic_DNA"/>
</dbReference>
<name>A0A8H6ZBI7_9AGAR</name>
<comment type="caution">
    <text evidence="2">The sequence shown here is derived from an EMBL/GenBank/DDBJ whole genome shotgun (WGS) entry which is preliminary data.</text>
</comment>
<accession>A0A8H6ZBI7</accession>
<gene>
    <name evidence="2" type="ORF">MSAN_00342800</name>
</gene>
<organism evidence="2 3">
    <name type="scientific">Mycena sanguinolenta</name>
    <dbReference type="NCBI Taxonomy" id="230812"/>
    <lineage>
        <taxon>Eukaryota</taxon>
        <taxon>Fungi</taxon>
        <taxon>Dikarya</taxon>
        <taxon>Basidiomycota</taxon>
        <taxon>Agaricomycotina</taxon>
        <taxon>Agaricomycetes</taxon>
        <taxon>Agaricomycetidae</taxon>
        <taxon>Agaricales</taxon>
        <taxon>Marasmiineae</taxon>
        <taxon>Mycenaceae</taxon>
        <taxon>Mycena</taxon>
    </lineage>
</organism>
<dbReference type="InterPro" id="IPR059179">
    <property type="entry name" value="MLKL-like_MCAfunc"/>
</dbReference>
<sequence length="287" mass="31230">MSLHETTSRAESLCARCATTPGLNPFQPMAVSAIEVCRAAANLVQEKHVQTARMEKLAVSIVHETAEMINRVGMAPSPLPLSPETLQILERVETKLDEIRRTIEQMSTTSIRLKKCKLVKDYTFARETNRLKKELTALVNACVLLGDARHFSAAEPRGISPMDLAHLTIRAATVICDAPVLSFLKPVVGIAEIISETAQTVKSNRAAALQLAAHSTLVTRSIAEHVAALGLDEPWVDSEALIALISILSDIHFYLTDLQKPRRPPPLQILDNGEQGEGPHDGVQSGT</sequence>
<evidence type="ECO:0000256" key="1">
    <source>
        <dbReference type="SAM" id="MobiDB-lite"/>
    </source>
</evidence>
<dbReference type="AlphaFoldDB" id="A0A8H6ZBI7"/>
<evidence type="ECO:0000313" key="3">
    <source>
        <dbReference type="Proteomes" id="UP000623467"/>
    </source>
</evidence>
<keyword evidence="3" id="KW-1185">Reference proteome</keyword>
<protein>
    <submittedName>
        <fullName evidence="2">Uncharacterized protein</fullName>
    </submittedName>
</protein>